<evidence type="ECO:0000256" key="2">
    <source>
        <dbReference type="ARBA" id="ARBA00022475"/>
    </source>
</evidence>
<dbReference type="Proteomes" id="UP000346198">
    <property type="component" value="Unassembled WGS sequence"/>
</dbReference>
<dbReference type="RefSeq" id="WP_136061632.1">
    <property type="nucleotide sequence ID" value="NZ_CAAHFH010000001.1"/>
</dbReference>
<dbReference type="GO" id="GO:0043190">
    <property type="term" value="C:ATP-binding cassette (ABC) transporter complex"/>
    <property type="evidence" value="ECO:0007669"/>
    <property type="project" value="TreeGrafter"/>
</dbReference>
<evidence type="ECO:0000313" key="8">
    <source>
        <dbReference type="Proteomes" id="UP000346198"/>
    </source>
</evidence>
<evidence type="ECO:0000256" key="1">
    <source>
        <dbReference type="ARBA" id="ARBA00004651"/>
    </source>
</evidence>
<comment type="subcellular location">
    <subcellularLocation>
        <location evidence="1">Cell membrane</location>
        <topology evidence="1">Multi-pass membrane protein</topology>
    </subcellularLocation>
</comment>
<dbReference type="InterPro" id="IPR005495">
    <property type="entry name" value="LptG/LptF_permease"/>
</dbReference>
<dbReference type="EMBL" id="CAAHFH010000001">
    <property type="protein sequence ID" value="VGO20194.1"/>
    <property type="molecule type" value="Genomic_DNA"/>
</dbReference>
<gene>
    <name evidence="7" type="ORF">SCARR_02255</name>
</gene>
<evidence type="ECO:0000256" key="3">
    <source>
        <dbReference type="ARBA" id="ARBA00022692"/>
    </source>
</evidence>
<keyword evidence="8" id="KW-1185">Reference proteome</keyword>
<protein>
    <recommendedName>
        <fullName evidence="9">Lipopolysaccharide export system permease protein LptG</fullName>
    </recommendedName>
</protein>
<evidence type="ECO:0008006" key="9">
    <source>
        <dbReference type="Google" id="ProtNLM"/>
    </source>
</evidence>
<organism evidence="7 8">
    <name type="scientific">Pontiella sulfatireligans</name>
    <dbReference type="NCBI Taxonomy" id="2750658"/>
    <lineage>
        <taxon>Bacteria</taxon>
        <taxon>Pseudomonadati</taxon>
        <taxon>Kiritimatiellota</taxon>
        <taxon>Kiritimatiellia</taxon>
        <taxon>Kiritimatiellales</taxon>
        <taxon>Pontiellaceae</taxon>
        <taxon>Pontiella</taxon>
    </lineage>
</organism>
<proteinExistence type="predicted"/>
<evidence type="ECO:0000256" key="5">
    <source>
        <dbReference type="ARBA" id="ARBA00023136"/>
    </source>
</evidence>
<evidence type="ECO:0000313" key="7">
    <source>
        <dbReference type="EMBL" id="VGO20194.1"/>
    </source>
</evidence>
<reference evidence="7 8" key="1">
    <citation type="submission" date="2019-04" db="EMBL/GenBank/DDBJ databases">
        <authorList>
            <person name="Van Vliet M D."/>
        </authorList>
    </citation>
    <scope>NUCLEOTIDE SEQUENCE [LARGE SCALE GENOMIC DNA]</scope>
    <source>
        <strain evidence="7 8">F21</strain>
    </source>
</reference>
<dbReference type="Pfam" id="PF03739">
    <property type="entry name" value="LptF_LptG"/>
    <property type="match status" value="1"/>
</dbReference>
<keyword evidence="5 6" id="KW-0472">Membrane</keyword>
<evidence type="ECO:0000256" key="6">
    <source>
        <dbReference type="SAM" id="Phobius"/>
    </source>
</evidence>
<feature type="transmembrane region" description="Helical" evidence="6">
    <location>
        <begin position="291"/>
        <end position="313"/>
    </location>
</feature>
<feature type="transmembrane region" description="Helical" evidence="6">
    <location>
        <begin position="12"/>
        <end position="36"/>
    </location>
</feature>
<feature type="transmembrane region" description="Helical" evidence="6">
    <location>
        <begin position="56"/>
        <end position="77"/>
    </location>
</feature>
<feature type="transmembrane region" description="Helical" evidence="6">
    <location>
        <begin position="325"/>
        <end position="344"/>
    </location>
</feature>
<keyword evidence="2" id="KW-1003">Cell membrane</keyword>
<feature type="transmembrane region" description="Helical" evidence="6">
    <location>
        <begin position="98"/>
        <end position="117"/>
    </location>
</feature>
<keyword evidence="3 6" id="KW-0812">Transmembrane</keyword>
<sequence length="375" mass="42194">MGQLNKYLVKDYLIAFATAMLLITFAFSVGAIYKAIDIMAKGFSVAIVWRFFVYNIPYSLAYSIPISALFSTLLLFGRLSSDSEVSAMKSGGLSLWQIASPVIVISIGLSCVCLYNNCVIYPATTYANRQLIKGLGVEDPIKLLEEGRFIREFPGYMIYVGKKNKNRVRDLVVYQIEQDTGKITRSIRAGSGILSADSAKGLLKIDLFDVRIEVPDPADPGNSSKTRYVSARSYPIRMNFNELMGKKNVAKKRKNMSIFELIYKTRDAGGALELLSKKDRLQERCRDMVEINQRICLAMSPFMFVLIAIPLGIKSHRKESSFGMLMSLGIMFLYYAFIIVSDMLDSHHELRPWLIAWVPIVCGQFAGLLMIRRAN</sequence>
<dbReference type="GO" id="GO:0015920">
    <property type="term" value="P:lipopolysaccharide transport"/>
    <property type="evidence" value="ECO:0007669"/>
    <property type="project" value="TreeGrafter"/>
</dbReference>
<evidence type="ECO:0000256" key="4">
    <source>
        <dbReference type="ARBA" id="ARBA00022989"/>
    </source>
</evidence>
<feature type="transmembrane region" description="Helical" evidence="6">
    <location>
        <begin position="350"/>
        <end position="371"/>
    </location>
</feature>
<name>A0A6C2ULL7_9BACT</name>
<dbReference type="PANTHER" id="PTHR33529">
    <property type="entry name" value="SLR0882 PROTEIN-RELATED"/>
    <property type="match status" value="1"/>
</dbReference>
<keyword evidence="4 6" id="KW-1133">Transmembrane helix</keyword>
<dbReference type="AlphaFoldDB" id="A0A6C2ULL7"/>
<dbReference type="PANTHER" id="PTHR33529:SF2">
    <property type="entry name" value="LIPOPOLYSACCHARIDE EXPORT SYSTEM PERMEASE PROTEIN LPTG"/>
    <property type="match status" value="1"/>
</dbReference>
<accession>A0A6C2ULL7</accession>